<reference evidence="3 4" key="1">
    <citation type="journal article" date="2016" name="Mol. Biol. Evol.">
        <title>Comparative Genomics of Early-Diverging Mushroom-Forming Fungi Provides Insights into the Origins of Lignocellulose Decay Capabilities.</title>
        <authorList>
            <person name="Nagy L.G."/>
            <person name="Riley R."/>
            <person name="Tritt A."/>
            <person name="Adam C."/>
            <person name="Daum C."/>
            <person name="Floudas D."/>
            <person name="Sun H."/>
            <person name="Yadav J.S."/>
            <person name="Pangilinan J."/>
            <person name="Larsson K.H."/>
            <person name="Matsuura K."/>
            <person name="Barry K."/>
            <person name="Labutti K."/>
            <person name="Kuo R."/>
            <person name="Ohm R.A."/>
            <person name="Bhattacharya S.S."/>
            <person name="Shirouzu T."/>
            <person name="Yoshinaga Y."/>
            <person name="Martin F.M."/>
            <person name="Grigoriev I.V."/>
            <person name="Hibbett D.S."/>
        </authorList>
    </citation>
    <scope>NUCLEOTIDE SEQUENCE [LARGE SCALE GENOMIC DNA]</scope>
    <source>
        <strain evidence="3 4">HHB12029</strain>
    </source>
</reference>
<feature type="region of interest" description="Disordered" evidence="1">
    <location>
        <begin position="331"/>
        <end position="352"/>
    </location>
</feature>
<feature type="transmembrane region" description="Helical" evidence="2">
    <location>
        <begin position="54"/>
        <end position="77"/>
    </location>
</feature>
<dbReference type="OrthoDB" id="3331665at2759"/>
<feature type="transmembrane region" description="Helical" evidence="2">
    <location>
        <begin position="109"/>
        <end position="129"/>
    </location>
</feature>
<keyword evidence="2" id="KW-1133">Transmembrane helix</keyword>
<keyword evidence="2" id="KW-0472">Membrane</keyword>
<name>A0A165F6Z4_EXIGL</name>
<feature type="region of interest" description="Disordered" evidence="1">
    <location>
        <begin position="369"/>
        <end position="410"/>
    </location>
</feature>
<evidence type="ECO:0000256" key="2">
    <source>
        <dbReference type="SAM" id="Phobius"/>
    </source>
</evidence>
<sequence length="410" mass="45506">MVALHRRETQFSQFSGPYDKPSIAIACLCLVAGIVQLALSIFAVVRLKSHRAPFVLLVLAVACYVVSRGISIAMLAWPMSYWDVNWTDFRGDPSYNIVTNSDTLATRTVGVVMASFADALALGSCMLVLWDRRAALATVYSKMYKRQSVAKKIFDVLLVLLMMGLAIGRTSYSALAFSSTAVRNGTIQPEKLQHRQYAAQSLDHAYIAFFIVTVLNVAVTAFSLRSSIKRVGARDVPTRKVARLLTLLWLIHVGYWTFADVWATLQVNTNPTVGTTLLERVRTLQLVDVLDASVLPSFIFAALLHLGLSRSAWETFEDHPRTTVPEIVHVERSAPPPSPPPSPPPMKFEEYKAEKFTDHDVEAYQRKQFEANAFKNKEAEAEAESSSRESTSTESAPPPYPHGQDVKVLV</sequence>
<dbReference type="Proteomes" id="UP000077266">
    <property type="component" value="Unassembled WGS sequence"/>
</dbReference>
<proteinExistence type="predicted"/>
<accession>A0A165F6Z4</accession>
<feature type="transmembrane region" description="Helical" evidence="2">
    <location>
        <begin position="149"/>
        <end position="168"/>
    </location>
</feature>
<keyword evidence="4" id="KW-1185">Reference proteome</keyword>
<dbReference type="InParanoid" id="A0A165F6Z4"/>
<feature type="transmembrane region" description="Helical" evidence="2">
    <location>
        <begin position="205"/>
        <end position="224"/>
    </location>
</feature>
<gene>
    <name evidence="3" type="ORF">EXIGLDRAFT_839202</name>
</gene>
<protein>
    <submittedName>
        <fullName evidence="3">Uncharacterized protein</fullName>
    </submittedName>
</protein>
<dbReference type="AlphaFoldDB" id="A0A165F6Z4"/>
<evidence type="ECO:0000256" key="1">
    <source>
        <dbReference type="SAM" id="MobiDB-lite"/>
    </source>
</evidence>
<feature type="transmembrane region" description="Helical" evidence="2">
    <location>
        <begin position="244"/>
        <end position="265"/>
    </location>
</feature>
<keyword evidence="2" id="KW-0812">Transmembrane</keyword>
<feature type="compositionally biased region" description="Pro residues" evidence="1">
    <location>
        <begin position="334"/>
        <end position="346"/>
    </location>
</feature>
<feature type="transmembrane region" description="Helical" evidence="2">
    <location>
        <begin position="23"/>
        <end position="47"/>
    </location>
</feature>
<organism evidence="3 4">
    <name type="scientific">Exidia glandulosa HHB12029</name>
    <dbReference type="NCBI Taxonomy" id="1314781"/>
    <lineage>
        <taxon>Eukaryota</taxon>
        <taxon>Fungi</taxon>
        <taxon>Dikarya</taxon>
        <taxon>Basidiomycota</taxon>
        <taxon>Agaricomycotina</taxon>
        <taxon>Agaricomycetes</taxon>
        <taxon>Auriculariales</taxon>
        <taxon>Exidiaceae</taxon>
        <taxon>Exidia</taxon>
    </lineage>
</organism>
<dbReference type="EMBL" id="KV426099">
    <property type="protein sequence ID" value="KZV88495.1"/>
    <property type="molecule type" value="Genomic_DNA"/>
</dbReference>
<evidence type="ECO:0000313" key="4">
    <source>
        <dbReference type="Proteomes" id="UP000077266"/>
    </source>
</evidence>
<feature type="compositionally biased region" description="Basic and acidic residues" evidence="1">
    <location>
        <begin position="369"/>
        <end position="380"/>
    </location>
</feature>
<evidence type="ECO:0000313" key="3">
    <source>
        <dbReference type="EMBL" id="KZV88495.1"/>
    </source>
</evidence>